<dbReference type="HOGENOM" id="CLU_1217190_0_0_1"/>
<name>M3Y4S3_MUSPF</name>
<reference evidence="2" key="1">
    <citation type="submission" date="2024-06" db="UniProtKB">
        <authorList>
            <consortium name="Ensembl"/>
        </authorList>
    </citation>
    <scope>IDENTIFICATION</scope>
</reference>
<dbReference type="AlphaFoldDB" id="M3Y4S3"/>
<proteinExistence type="predicted"/>
<accession>M3Y4S3</accession>
<feature type="region of interest" description="Disordered" evidence="1">
    <location>
        <begin position="36"/>
        <end position="60"/>
    </location>
</feature>
<dbReference type="Ensembl" id="ENSMPUT00000006433.1">
    <property type="protein sequence ID" value="ENSMPUP00000006324.1"/>
    <property type="gene ID" value="ENSMPUG00000006378.1"/>
</dbReference>
<dbReference type="InParanoid" id="M3Y4S3"/>
<feature type="region of interest" description="Disordered" evidence="1">
    <location>
        <begin position="153"/>
        <end position="228"/>
    </location>
</feature>
<evidence type="ECO:0000313" key="2">
    <source>
        <dbReference type="Ensembl" id="ENSMPUP00000006324.1"/>
    </source>
</evidence>
<organism evidence="2">
    <name type="scientific">Mustela putorius furo</name>
    <name type="common">European domestic ferret</name>
    <name type="synonym">Mustela furo</name>
    <dbReference type="NCBI Taxonomy" id="9669"/>
    <lineage>
        <taxon>Eukaryota</taxon>
        <taxon>Metazoa</taxon>
        <taxon>Chordata</taxon>
        <taxon>Craniata</taxon>
        <taxon>Vertebrata</taxon>
        <taxon>Euteleostomi</taxon>
        <taxon>Mammalia</taxon>
        <taxon>Eutheria</taxon>
        <taxon>Laurasiatheria</taxon>
        <taxon>Carnivora</taxon>
        <taxon>Caniformia</taxon>
        <taxon>Musteloidea</taxon>
        <taxon>Mustelidae</taxon>
        <taxon>Mustelinae</taxon>
        <taxon>Mustela</taxon>
    </lineage>
</organism>
<protein>
    <submittedName>
        <fullName evidence="2">Uncharacterized protein</fullName>
    </submittedName>
</protein>
<dbReference type="EMBL" id="AEYP01073489">
    <property type="status" value="NOT_ANNOTATED_CDS"/>
    <property type="molecule type" value="Genomic_DNA"/>
</dbReference>
<sequence length="228" mass="23772">GRRPRSYDKVPSFISPRRSLQGHFQLGSILAGACETPSGLGHRARRSAPSPIPVGGASVRPHLPLFRSPLTLRPRRLSRPSSSREGCLSPLQASLRDQGRSASSGGSGAGAEAGRRARAALGLGLTRLLSGTSPALKGSPRVQGRGVEIRHWTRRWEGPAGGSLPRARRRTRATGAVAGRARRAVGGGLHGGHRSQSPFHEGSGPTGGVDAETGESDTRLRGKQSSGS</sequence>
<evidence type="ECO:0000256" key="1">
    <source>
        <dbReference type="SAM" id="MobiDB-lite"/>
    </source>
</evidence>
<dbReference type="EMBL" id="AEYP01073490">
    <property type="status" value="NOT_ANNOTATED_CDS"/>
    <property type="molecule type" value="Genomic_DNA"/>
</dbReference>
<feature type="region of interest" description="Disordered" evidence="1">
    <location>
        <begin position="73"/>
        <end position="113"/>
    </location>
</feature>